<dbReference type="NCBIfam" id="TIGR00621">
    <property type="entry name" value="ssb"/>
    <property type="match status" value="1"/>
</dbReference>
<dbReference type="InterPro" id="IPR012340">
    <property type="entry name" value="NA-bd_OB-fold"/>
</dbReference>
<dbReference type="RefSeq" id="WP_151166389.1">
    <property type="nucleotide sequence ID" value="NZ_WACR01000002.1"/>
</dbReference>
<dbReference type="PANTHER" id="PTHR10302:SF0">
    <property type="entry name" value="SINGLE-STRANDED DNA-BINDING PROTEIN, MITOCHONDRIAL"/>
    <property type="match status" value="1"/>
</dbReference>
<keyword evidence="1 2" id="KW-0238">DNA-binding</keyword>
<dbReference type="OrthoDB" id="9809878at2"/>
<accession>A0A6N6M9A6</accession>
<dbReference type="GO" id="GO:0009295">
    <property type="term" value="C:nucleoid"/>
    <property type="evidence" value="ECO:0007669"/>
    <property type="project" value="TreeGrafter"/>
</dbReference>
<proteinExistence type="inferred from homology"/>
<dbReference type="PIRSF" id="PIRSF002070">
    <property type="entry name" value="SSB"/>
    <property type="match status" value="1"/>
</dbReference>
<dbReference type="AlphaFoldDB" id="A0A6N6M9A6"/>
<dbReference type="Proteomes" id="UP000435357">
    <property type="component" value="Unassembled WGS sequence"/>
</dbReference>
<protein>
    <recommendedName>
        <fullName evidence="2 3">Single-stranded DNA-binding protein</fullName>
        <shortName evidence="2">SSB</shortName>
    </recommendedName>
</protein>
<dbReference type="CDD" id="cd04496">
    <property type="entry name" value="SSB_OBF"/>
    <property type="match status" value="1"/>
</dbReference>
<gene>
    <name evidence="4" type="ORF">F3059_02625</name>
</gene>
<sequence length="114" mass="12991">MNGMVNKVQLIGNLGADPEIKEFEKDRKMARMSIATNEHYRNGNNEKVTNTTWHNVVAWGSLANIAEKYIKKGSEVVIEGKLNNRSWEDKDGNKRYATEVVANEVLLLDKKKDQ</sequence>
<keyword evidence="5" id="KW-1185">Reference proteome</keyword>
<dbReference type="HAMAP" id="MF_00984">
    <property type="entry name" value="SSB"/>
    <property type="match status" value="1"/>
</dbReference>
<evidence type="ECO:0000313" key="4">
    <source>
        <dbReference type="EMBL" id="KAB1065565.1"/>
    </source>
</evidence>
<dbReference type="InterPro" id="IPR011344">
    <property type="entry name" value="ssDNA-bd"/>
</dbReference>
<evidence type="ECO:0000256" key="3">
    <source>
        <dbReference type="PIRNR" id="PIRNR002070"/>
    </source>
</evidence>
<reference evidence="4 5" key="1">
    <citation type="submission" date="2019-09" db="EMBL/GenBank/DDBJ databases">
        <title>Genomes of Cryomorphaceae.</title>
        <authorList>
            <person name="Bowman J.P."/>
        </authorList>
    </citation>
    <scope>NUCLEOTIDE SEQUENCE [LARGE SCALE GENOMIC DNA]</scope>
    <source>
        <strain evidence="4 5">KCTC 52047</strain>
    </source>
</reference>
<evidence type="ECO:0000256" key="2">
    <source>
        <dbReference type="HAMAP-Rule" id="MF_00984"/>
    </source>
</evidence>
<organism evidence="4 5">
    <name type="scientific">Salibacter halophilus</name>
    <dbReference type="NCBI Taxonomy" id="1803916"/>
    <lineage>
        <taxon>Bacteria</taxon>
        <taxon>Pseudomonadati</taxon>
        <taxon>Bacteroidota</taxon>
        <taxon>Flavobacteriia</taxon>
        <taxon>Flavobacteriales</taxon>
        <taxon>Salibacteraceae</taxon>
        <taxon>Salibacter</taxon>
    </lineage>
</organism>
<comment type="caution">
    <text evidence="4">The sequence shown here is derived from an EMBL/GenBank/DDBJ whole genome shotgun (WGS) entry which is preliminary data.</text>
</comment>
<evidence type="ECO:0000256" key="1">
    <source>
        <dbReference type="ARBA" id="ARBA00023125"/>
    </source>
</evidence>
<dbReference type="GO" id="GO:0006260">
    <property type="term" value="P:DNA replication"/>
    <property type="evidence" value="ECO:0007669"/>
    <property type="project" value="InterPro"/>
</dbReference>
<dbReference type="GO" id="GO:0003697">
    <property type="term" value="F:single-stranded DNA binding"/>
    <property type="evidence" value="ECO:0007669"/>
    <property type="project" value="UniProtKB-UniRule"/>
</dbReference>
<dbReference type="PROSITE" id="PS50935">
    <property type="entry name" value="SSB"/>
    <property type="match status" value="1"/>
</dbReference>
<comment type="subunit">
    <text evidence="2">Homotetramer.</text>
</comment>
<dbReference type="Gene3D" id="2.40.50.140">
    <property type="entry name" value="Nucleic acid-binding proteins"/>
    <property type="match status" value="1"/>
</dbReference>
<name>A0A6N6M9A6_9FLAO</name>
<dbReference type="PANTHER" id="PTHR10302">
    <property type="entry name" value="SINGLE-STRANDED DNA-BINDING PROTEIN"/>
    <property type="match status" value="1"/>
</dbReference>
<dbReference type="SUPFAM" id="SSF50249">
    <property type="entry name" value="Nucleic acid-binding proteins"/>
    <property type="match status" value="1"/>
</dbReference>
<dbReference type="InterPro" id="IPR000424">
    <property type="entry name" value="Primosome_PriB/ssb"/>
</dbReference>
<comment type="caution">
    <text evidence="2">Lacks conserved residue(s) required for the propagation of feature annotation.</text>
</comment>
<dbReference type="EMBL" id="WACR01000002">
    <property type="protein sequence ID" value="KAB1065565.1"/>
    <property type="molecule type" value="Genomic_DNA"/>
</dbReference>
<evidence type="ECO:0000313" key="5">
    <source>
        <dbReference type="Proteomes" id="UP000435357"/>
    </source>
</evidence>
<dbReference type="Pfam" id="PF00436">
    <property type="entry name" value="SSB"/>
    <property type="match status" value="1"/>
</dbReference>